<comment type="catalytic activity">
    <reaction evidence="10">
        <text>D-xylose + NADP(+) = D-xylono-1,5-lactone + NADPH + H(+)</text>
        <dbReference type="Rhea" id="RHEA:22000"/>
        <dbReference type="ChEBI" id="CHEBI:15378"/>
        <dbReference type="ChEBI" id="CHEBI:15867"/>
        <dbReference type="ChEBI" id="CHEBI:53455"/>
        <dbReference type="ChEBI" id="CHEBI:57783"/>
        <dbReference type="ChEBI" id="CHEBI:58349"/>
        <dbReference type="EC" id="1.1.1.179"/>
    </reaction>
</comment>
<evidence type="ECO:0000256" key="4">
    <source>
        <dbReference type="ARBA" id="ARBA00038984"/>
    </source>
</evidence>
<dbReference type="AlphaFoldDB" id="A0A1I7SRE3"/>
<evidence type="ECO:0000256" key="2">
    <source>
        <dbReference type="ARBA" id="ARBA00023002"/>
    </source>
</evidence>
<comment type="similarity">
    <text evidence="1">Belongs to the Gfo/Idh/MocA family.</text>
</comment>
<dbReference type="PANTHER" id="PTHR22604:SF105">
    <property type="entry name" value="TRANS-1,2-DIHYDROBENZENE-1,2-DIOL DEHYDROGENASE"/>
    <property type="match status" value="1"/>
</dbReference>
<evidence type="ECO:0000256" key="6">
    <source>
        <dbReference type="ARBA" id="ARBA00042926"/>
    </source>
</evidence>
<dbReference type="GO" id="GO:0047115">
    <property type="term" value="F:trans-1,2-dihydrobenzene-1,2-diol dehydrogenase activity"/>
    <property type="evidence" value="ECO:0007669"/>
    <property type="project" value="UniProtKB-EC"/>
</dbReference>
<dbReference type="InterPro" id="IPR036291">
    <property type="entry name" value="NAD(P)-bd_dom_sf"/>
</dbReference>
<sequence>MAETTLKWGILGSGNMCNDFCQALGKTQHNHKVFAIGASSLQRAEEFAKKNCLDAKVYGDYESVLADKNVDVIYIGLRQYQHHDYVIKALKAGKNVLCETPLGLNLKQTKNMTETAKSVGKLLVEGYWSLHFPVYRQLEKILDKKEYGNAHKVEVSFGYILPDHFVNNLEQGATLLNTLGCYTVMVAHFVYKTEGKVLDVDWVVDEKGGDKPTKLTLNFGEDKQAVLTFDDTQSLENKVKVHCERGIIEVDQPFWCPTRLTKITSQGSEDHEFPLNDDRTFIYPNGSGLRYEIDHIYDNIIGKKIQSEVVSFDLSLNVQKVVDEVRARMGIKFPVDD</sequence>
<dbReference type="InterPro" id="IPR055170">
    <property type="entry name" value="GFO_IDH_MocA-like_dom"/>
</dbReference>
<dbReference type="Proteomes" id="UP000095284">
    <property type="component" value="Unplaced"/>
</dbReference>
<dbReference type="SUPFAM" id="SSF55347">
    <property type="entry name" value="Glyceraldehyde-3-phosphate dehydrogenase-like, C-terminal domain"/>
    <property type="match status" value="1"/>
</dbReference>
<evidence type="ECO:0000256" key="1">
    <source>
        <dbReference type="ARBA" id="ARBA00010928"/>
    </source>
</evidence>
<dbReference type="PROSITE" id="PS50882">
    <property type="entry name" value="YTH"/>
    <property type="match status" value="1"/>
</dbReference>
<evidence type="ECO:0000256" key="5">
    <source>
        <dbReference type="ARBA" id="ARBA00040603"/>
    </source>
</evidence>
<comment type="catalytic activity">
    <reaction evidence="9">
        <text>(1R,2R)-1,2-dihydrobenzene-1,2-diol + NADP(+) = catechol + NADPH + H(+)</text>
        <dbReference type="Rhea" id="RHEA:16729"/>
        <dbReference type="ChEBI" id="CHEBI:10702"/>
        <dbReference type="ChEBI" id="CHEBI:15378"/>
        <dbReference type="ChEBI" id="CHEBI:18135"/>
        <dbReference type="ChEBI" id="CHEBI:57783"/>
        <dbReference type="ChEBI" id="CHEBI:58349"/>
        <dbReference type="EC" id="1.3.1.20"/>
    </reaction>
</comment>
<feature type="domain" description="YTH" evidence="11">
    <location>
        <begin position="106"/>
        <end position="247"/>
    </location>
</feature>
<dbReference type="EC" id="1.3.1.20" evidence="3"/>
<dbReference type="InterPro" id="IPR050984">
    <property type="entry name" value="Gfo/Idh/MocA_domain"/>
</dbReference>
<evidence type="ECO:0000256" key="8">
    <source>
        <dbReference type="ARBA" id="ARBA00043025"/>
    </source>
</evidence>
<dbReference type="InterPro" id="IPR000683">
    <property type="entry name" value="Gfo/Idh/MocA-like_OxRdtase_N"/>
</dbReference>
<evidence type="ECO:0000256" key="7">
    <source>
        <dbReference type="ARBA" id="ARBA00042988"/>
    </source>
</evidence>
<dbReference type="PANTHER" id="PTHR22604">
    <property type="entry name" value="OXIDOREDUCTASES"/>
    <property type="match status" value="1"/>
</dbReference>
<evidence type="ECO:0000313" key="13">
    <source>
        <dbReference type="WBParaSite" id="BXY_1560700.1"/>
    </source>
</evidence>
<dbReference type="eggNOG" id="KOG2741">
    <property type="taxonomic scope" value="Eukaryota"/>
</dbReference>
<evidence type="ECO:0000259" key="11">
    <source>
        <dbReference type="PROSITE" id="PS50882"/>
    </source>
</evidence>
<dbReference type="Pfam" id="PF01408">
    <property type="entry name" value="GFO_IDH_MocA"/>
    <property type="match status" value="1"/>
</dbReference>
<dbReference type="GO" id="GO:0047837">
    <property type="term" value="F:D-xylose 1-dehydrogenase (NADP+) activity"/>
    <property type="evidence" value="ECO:0007669"/>
    <property type="project" value="UniProtKB-EC"/>
</dbReference>
<dbReference type="WBParaSite" id="BXY_1560700.1">
    <property type="protein sequence ID" value="BXY_1560700.1"/>
    <property type="gene ID" value="BXY_1560700"/>
</dbReference>
<evidence type="ECO:0000256" key="3">
    <source>
        <dbReference type="ARBA" id="ARBA00038853"/>
    </source>
</evidence>
<protein>
    <recommendedName>
        <fullName evidence="5">Trans-1,2-dihydrobenzene-1,2-diol dehydrogenase</fullName>
        <ecNumber evidence="4">1.1.1.179</ecNumber>
        <ecNumber evidence="3">1.3.1.20</ecNumber>
    </recommendedName>
    <alternativeName>
        <fullName evidence="8">D-xylose 1-dehydrogenase</fullName>
    </alternativeName>
    <alternativeName>
        <fullName evidence="7">D-xylose-NADP dehydrogenase</fullName>
    </alternativeName>
    <alternativeName>
        <fullName evidence="6">Dimeric dihydrodiol dehydrogenase</fullName>
    </alternativeName>
</protein>
<dbReference type="Pfam" id="PF22725">
    <property type="entry name" value="GFO_IDH_MocA_C3"/>
    <property type="match status" value="1"/>
</dbReference>
<organism evidence="12 13">
    <name type="scientific">Bursaphelenchus xylophilus</name>
    <name type="common">Pinewood nematode worm</name>
    <name type="synonym">Aphelenchoides xylophilus</name>
    <dbReference type="NCBI Taxonomy" id="6326"/>
    <lineage>
        <taxon>Eukaryota</taxon>
        <taxon>Metazoa</taxon>
        <taxon>Ecdysozoa</taxon>
        <taxon>Nematoda</taxon>
        <taxon>Chromadorea</taxon>
        <taxon>Rhabditida</taxon>
        <taxon>Tylenchina</taxon>
        <taxon>Tylenchomorpha</taxon>
        <taxon>Aphelenchoidea</taxon>
        <taxon>Aphelenchoididae</taxon>
        <taxon>Bursaphelenchus</taxon>
    </lineage>
</organism>
<keyword evidence="2" id="KW-0560">Oxidoreductase</keyword>
<dbReference type="EC" id="1.1.1.179" evidence="4"/>
<dbReference type="GO" id="GO:0003723">
    <property type="term" value="F:RNA binding"/>
    <property type="evidence" value="ECO:0007669"/>
    <property type="project" value="InterPro"/>
</dbReference>
<dbReference type="GO" id="GO:0000166">
    <property type="term" value="F:nucleotide binding"/>
    <property type="evidence" value="ECO:0007669"/>
    <property type="project" value="InterPro"/>
</dbReference>
<evidence type="ECO:0000313" key="12">
    <source>
        <dbReference type="Proteomes" id="UP000095284"/>
    </source>
</evidence>
<reference evidence="13" key="1">
    <citation type="submission" date="2016-11" db="UniProtKB">
        <authorList>
            <consortium name="WormBaseParasite"/>
        </authorList>
    </citation>
    <scope>IDENTIFICATION</scope>
</reference>
<dbReference type="InterPro" id="IPR007275">
    <property type="entry name" value="YTH_domain"/>
</dbReference>
<evidence type="ECO:0000256" key="9">
    <source>
        <dbReference type="ARBA" id="ARBA00047423"/>
    </source>
</evidence>
<evidence type="ECO:0000256" key="10">
    <source>
        <dbReference type="ARBA" id="ARBA00049233"/>
    </source>
</evidence>
<dbReference type="SUPFAM" id="SSF51735">
    <property type="entry name" value="NAD(P)-binding Rossmann-fold domains"/>
    <property type="match status" value="1"/>
</dbReference>
<proteinExistence type="inferred from homology"/>
<dbReference type="Gene3D" id="3.40.50.720">
    <property type="entry name" value="NAD(P)-binding Rossmann-like Domain"/>
    <property type="match status" value="1"/>
</dbReference>
<accession>A0A1I7SRE3</accession>
<dbReference type="Gene3D" id="3.30.360.10">
    <property type="entry name" value="Dihydrodipicolinate Reductase, domain 2"/>
    <property type="match status" value="1"/>
</dbReference>
<name>A0A1I7SRE3_BURXY</name>